<dbReference type="EMBL" id="BLXO01000001">
    <property type="protein sequence ID" value="GFN45274.1"/>
    <property type="molecule type" value="Genomic_DNA"/>
</dbReference>
<reference evidence="2 3" key="1">
    <citation type="submission" date="2020-06" db="EMBL/GenBank/DDBJ databases">
        <title>The genome sequence of Candidatus Regiella insecticola strain Tut.</title>
        <authorList>
            <person name="Nikoh N."/>
            <person name="Tsuchida T."/>
            <person name="Koga R."/>
            <person name="Oshima K."/>
            <person name="Hattori M."/>
            <person name="Fukatsu T."/>
        </authorList>
    </citation>
    <scope>NUCLEOTIDE SEQUENCE [LARGE SCALE GENOMIC DNA]</scope>
    <source>
        <strain evidence="2 3">Tut</strain>
    </source>
</reference>
<dbReference type="RefSeq" id="WP_176487155.1">
    <property type="nucleotide sequence ID" value="NZ_BLXO01000001.1"/>
</dbReference>
<dbReference type="AlphaFoldDB" id="A0A6L2ZLG6"/>
<dbReference type="Proteomes" id="UP000504714">
    <property type="component" value="Unassembled WGS sequence"/>
</dbReference>
<proteinExistence type="predicted"/>
<evidence type="ECO:0000313" key="2">
    <source>
        <dbReference type="EMBL" id="GFN45274.1"/>
    </source>
</evidence>
<dbReference type="InterPro" id="IPR007540">
    <property type="entry name" value="Fimbrial_CS1-type"/>
</dbReference>
<evidence type="ECO:0000256" key="1">
    <source>
        <dbReference type="SAM" id="SignalP"/>
    </source>
</evidence>
<dbReference type="Pfam" id="PF04449">
    <property type="entry name" value="Fimbrial_CS1"/>
    <property type="match status" value="1"/>
</dbReference>
<organism evidence="2 3">
    <name type="scientific">Candidatus Regiella insecticola</name>
    <dbReference type="NCBI Taxonomy" id="138073"/>
    <lineage>
        <taxon>Bacteria</taxon>
        <taxon>Pseudomonadati</taxon>
        <taxon>Pseudomonadota</taxon>
        <taxon>Gammaproteobacteria</taxon>
        <taxon>Enterobacterales</taxon>
        <taxon>Enterobacteriaceae</taxon>
        <taxon>aphid secondary symbionts</taxon>
        <taxon>Candidatus Regiella</taxon>
    </lineage>
</organism>
<gene>
    <name evidence="2" type="ORF">RINTU1_03420</name>
</gene>
<dbReference type="GO" id="GO:0009289">
    <property type="term" value="C:pilus"/>
    <property type="evidence" value="ECO:0007669"/>
    <property type="project" value="InterPro"/>
</dbReference>
<accession>A0A6L2ZLG6</accession>
<feature type="chain" id="PRO_5026659646" evidence="1">
    <location>
        <begin position="29"/>
        <end position="176"/>
    </location>
</feature>
<sequence length="176" mass="18687">MKNTMVKNKTLLASAILALTAVSSVAYAAPVEERQSIILTADIKPTTFYVKHKSGDPSIEHELKYDPLAETLAPVTVAFTHKNIDAKAIQAQIDGEARVTHETNAASFIPLTVSYNGVAINNATPIQVVADTASDLVSGGEANVVITPDNFANVKSTIDKGKYNGTVTINFSSQVN</sequence>
<dbReference type="Gene3D" id="2.60.40.2040">
    <property type="entry name" value="CFA/I fimbrial subunit E, pilin domain"/>
    <property type="match status" value="1"/>
</dbReference>
<feature type="signal peptide" evidence="1">
    <location>
        <begin position="1"/>
        <end position="28"/>
    </location>
</feature>
<comment type="caution">
    <text evidence="2">The sequence shown here is derived from an EMBL/GenBank/DDBJ whole genome shotgun (WGS) entry which is preliminary data.</text>
</comment>
<keyword evidence="1" id="KW-0732">Signal</keyword>
<name>A0A6L2ZLG6_9ENTR</name>
<evidence type="ECO:0000313" key="3">
    <source>
        <dbReference type="Proteomes" id="UP000504714"/>
    </source>
</evidence>
<protein>
    <submittedName>
        <fullName evidence="2">CS1 type fimbrial major subunit protein</fullName>
    </submittedName>
</protein>